<evidence type="ECO:0000256" key="1">
    <source>
        <dbReference type="ARBA" id="ARBA00004123"/>
    </source>
</evidence>
<dbReference type="InterPro" id="IPR036882">
    <property type="entry name" value="Alba-like_dom_sf"/>
</dbReference>
<accession>F8MYI9</accession>
<evidence type="ECO:0000256" key="3">
    <source>
        <dbReference type="ARBA" id="ARBA00023242"/>
    </source>
</evidence>
<dbReference type="Gene3D" id="3.30.110.20">
    <property type="entry name" value="Alba-like domain"/>
    <property type="match status" value="1"/>
</dbReference>
<dbReference type="InterPro" id="IPR020241">
    <property type="entry name" value="RNase_P/MRP_Pop7_fungi"/>
</dbReference>
<keyword evidence="6" id="KW-1185">Reference proteome</keyword>
<feature type="compositionally biased region" description="Pro residues" evidence="4">
    <location>
        <begin position="8"/>
        <end position="22"/>
    </location>
</feature>
<dbReference type="GO" id="GO:0003723">
    <property type="term" value="F:RNA binding"/>
    <property type="evidence" value="ECO:0007669"/>
    <property type="project" value="TreeGrafter"/>
</dbReference>
<dbReference type="OrthoDB" id="5416589at2759"/>
<name>F8MYI9_NEUT8</name>
<dbReference type="PANTHER" id="PTHR28256">
    <property type="entry name" value="RIBONUCLEASES P/MRP PROTEIN SUBUNIT POP7"/>
    <property type="match status" value="1"/>
</dbReference>
<keyword evidence="3" id="KW-0539">Nucleus</keyword>
<gene>
    <name evidence="5" type="ORF">NEUTE1DRAFT_88779</name>
</gene>
<dbReference type="Proteomes" id="UP000008065">
    <property type="component" value="Unassembled WGS sequence"/>
</dbReference>
<evidence type="ECO:0000313" key="6">
    <source>
        <dbReference type="Proteomes" id="UP000008065"/>
    </source>
</evidence>
<evidence type="ECO:0000313" key="5">
    <source>
        <dbReference type="EMBL" id="EGO51386.1"/>
    </source>
</evidence>
<dbReference type="VEuPathDB" id="FungiDB:NEUTE1DRAFT_88779"/>
<dbReference type="GO" id="GO:0000294">
    <property type="term" value="P:nuclear-transcribed mRNA catabolic process, RNase MRP-dependent"/>
    <property type="evidence" value="ECO:0007669"/>
    <property type="project" value="TreeGrafter"/>
</dbReference>
<dbReference type="AlphaFoldDB" id="F8MYI9"/>
<dbReference type="PANTHER" id="PTHR28256:SF1">
    <property type="entry name" value="RIBONUCLEASES P_MRP PROTEIN SUBUNIT POP7"/>
    <property type="match status" value="1"/>
</dbReference>
<dbReference type="Pfam" id="PF12328">
    <property type="entry name" value="Rpp20"/>
    <property type="match status" value="1"/>
</dbReference>
<dbReference type="GO" id="GO:0034965">
    <property type="term" value="P:intronic box C/D snoRNA processing"/>
    <property type="evidence" value="ECO:0007669"/>
    <property type="project" value="TreeGrafter"/>
</dbReference>
<reference evidence="6" key="1">
    <citation type="journal article" date="2011" name="Genetics">
        <title>Massive changes in genome architecture accompany the transition to self-fertility in the filamentous fungus Neurospora tetrasperma.</title>
        <authorList>
            <person name="Ellison C.E."/>
            <person name="Stajich J.E."/>
            <person name="Jacobson D.J."/>
            <person name="Natvig D.O."/>
            <person name="Lapidus A."/>
            <person name="Foster B."/>
            <person name="Aerts A."/>
            <person name="Riley R."/>
            <person name="Lindquist E.A."/>
            <person name="Grigoriev I.V."/>
            <person name="Taylor J.W."/>
        </authorList>
    </citation>
    <scope>NUCLEOTIDE SEQUENCE [LARGE SCALE GENOMIC DNA]</scope>
    <source>
        <strain evidence="6">FGSC 2508 / P0657</strain>
    </source>
</reference>
<organism evidence="5 6">
    <name type="scientific">Neurospora tetrasperma (strain FGSC 2508 / ATCC MYA-4615 / P0657)</name>
    <dbReference type="NCBI Taxonomy" id="510951"/>
    <lineage>
        <taxon>Eukaryota</taxon>
        <taxon>Fungi</taxon>
        <taxon>Dikarya</taxon>
        <taxon>Ascomycota</taxon>
        <taxon>Pezizomycotina</taxon>
        <taxon>Sordariomycetes</taxon>
        <taxon>Sordariomycetidae</taxon>
        <taxon>Sordariales</taxon>
        <taxon>Sordariaceae</taxon>
        <taxon>Neurospora</taxon>
    </lineage>
</organism>
<dbReference type="GO" id="GO:0001682">
    <property type="term" value="P:tRNA 5'-leader removal"/>
    <property type="evidence" value="ECO:0007669"/>
    <property type="project" value="InterPro"/>
</dbReference>
<evidence type="ECO:0000256" key="4">
    <source>
        <dbReference type="SAM" id="MobiDB-lite"/>
    </source>
</evidence>
<dbReference type="GO" id="GO:0006364">
    <property type="term" value="P:rRNA processing"/>
    <property type="evidence" value="ECO:0007669"/>
    <property type="project" value="TreeGrafter"/>
</dbReference>
<dbReference type="GO" id="GO:0004526">
    <property type="term" value="F:ribonuclease P activity"/>
    <property type="evidence" value="ECO:0007669"/>
    <property type="project" value="TreeGrafter"/>
</dbReference>
<dbReference type="HOGENOM" id="CLU_085444_2_0_1"/>
<comment type="subcellular location">
    <subcellularLocation>
        <location evidence="1">Nucleus</location>
    </subcellularLocation>
</comment>
<dbReference type="GO" id="GO:0000172">
    <property type="term" value="C:ribonuclease MRP complex"/>
    <property type="evidence" value="ECO:0007669"/>
    <property type="project" value="InterPro"/>
</dbReference>
<dbReference type="GeneID" id="20831151"/>
<dbReference type="RefSeq" id="XP_009855026.1">
    <property type="nucleotide sequence ID" value="XM_009856724.1"/>
</dbReference>
<dbReference type="EMBL" id="GL891382">
    <property type="protein sequence ID" value="EGO51386.1"/>
    <property type="molecule type" value="Genomic_DNA"/>
</dbReference>
<proteinExistence type="predicted"/>
<sequence>MEASTTPKPLPNRPDQKMPPLPKGSRIQKRPLPAPLSHRLSSSNTSRSSTIPTDIDGYRPPPRAPHTLIIKVTSNAPFMSLVKRVRKGLESRSSLSRQQSTKGLPLTARIAALDTTSGGSKEGGSGNGLGPVEDALDDVVLVATGRAIQKAVEVGCFFTRERDLMVLLRTRTVRGVDDIVRVEEEDGGGEDGSEKEEGSGARVRALSVRMGTERLSDHVFTGSSVAMLQPTDMPCLVPALYHKNHRTRVLWSSQCNRDGGLADCVRLSEPISQGGFSEDVSGMR</sequence>
<protein>
    <submittedName>
        <fullName evidence="5">Uncharacterized protein</fullName>
    </submittedName>
</protein>
<dbReference type="GO" id="GO:0000171">
    <property type="term" value="F:ribonuclease MRP activity"/>
    <property type="evidence" value="ECO:0007669"/>
    <property type="project" value="TreeGrafter"/>
</dbReference>
<feature type="region of interest" description="Disordered" evidence="4">
    <location>
        <begin position="1"/>
        <end position="64"/>
    </location>
</feature>
<dbReference type="KEGG" id="nte:NEUTE1DRAFT88779"/>
<dbReference type="GO" id="GO:0005655">
    <property type="term" value="C:nucleolar ribonuclease P complex"/>
    <property type="evidence" value="ECO:0007669"/>
    <property type="project" value="InterPro"/>
</dbReference>
<keyword evidence="2" id="KW-0819">tRNA processing</keyword>
<evidence type="ECO:0000256" key="2">
    <source>
        <dbReference type="ARBA" id="ARBA00022694"/>
    </source>
</evidence>
<dbReference type="InterPro" id="IPR014612">
    <property type="entry name" value="Pop7/Rpp20"/>
</dbReference>
<feature type="compositionally biased region" description="Low complexity" evidence="4">
    <location>
        <begin position="36"/>
        <end position="50"/>
    </location>
</feature>